<feature type="region of interest" description="Disordered" evidence="12">
    <location>
        <begin position="395"/>
        <end position="428"/>
    </location>
</feature>
<dbReference type="InterPro" id="IPR041723">
    <property type="entry name" value="CCT"/>
</dbReference>
<reference evidence="14 15" key="2">
    <citation type="journal article" date="2014" name="J. Gen. Appl. Microbiol.">
        <title>The early diverging ascomycetous budding yeast Saitoella complicata has three histone deacetylases belonging to the Clr6, Hos2, and Rpd3 lineages.</title>
        <authorList>
            <person name="Nishida H."/>
            <person name="Matsumoto T."/>
            <person name="Kondo S."/>
            <person name="Hamamoto M."/>
            <person name="Yoshikawa H."/>
        </authorList>
    </citation>
    <scope>NUCLEOTIDE SEQUENCE [LARGE SCALE GENOMIC DNA]</scope>
    <source>
        <strain evidence="14 15">NRRL Y-17804</strain>
    </source>
</reference>
<dbReference type="GO" id="GO:0031210">
    <property type="term" value="F:phosphatidylcholine binding"/>
    <property type="evidence" value="ECO:0007669"/>
    <property type="project" value="TreeGrafter"/>
</dbReference>
<organism evidence="14 15">
    <name type="scientific">Saitoella complicata (strain BCRC 22490 / CBS 7301 / JCM 7358 / NBRC 10748 / NRRL Y-17804)</name>
    <dbReference type="NCBI Taxonomy" id="698492"/>
    <lineage>
        <taxon>Eukaryota</taxon>
        <taxon>Fungi</taxon>
        <taxon>Dikarya</taxon>
        <taxon>Ascomycota</taxon>
        <taxon>Taphrinomycotina</taxon>
        <taxon>Taphrinomycotina incertae sedis</taxon>
        <taxon>Saitoella</taxon>
    </lineage>
</organism>
<feature type="compositionally biased region" description="Pro residues" evidence="12">
    <location>
        <begin position="148"/>
        <end position="161"/>
    </location>
</feature>
<gene>
    <name evidence="14" type="ORF">G7K_2711-t1</name>
</gene>
<reference evidence="14 15" key="3">
    <citation type="journal article" date="2015" name="Genome Announc.">
        <title>Draft Genome Sequence of the Archiascomycetous Yeast Saitoella complicata.</title>
        <authorList>
            <person name="Yamauchi K."/>
            <person name="Kondo S."/>
            <person name="Hamamoto M."/>
            <person name="Takahashi Y."/>
            <person name="Ogura Y."/>
            <person name="Hayashi T."/>
            <person name="Nishida H."/>
        </authorList>
    </citation>
    <scope>NUCLEOTIDE SEQUENCE [LARGE SCALE GENOMIC DNA]</scope>
    <source>
        <strain evidence="14 15">NRRL Y-17804</strain>
    </source>
</reference>
<keyword evidence="2" id="KW-0444">Lipid biosynthesis</keyword>
<feature type="compositionally biased region" description="Polar residues" evidence="12">
    <location>
        <begin position="395"/>
        <end position="404"/>
    </location>
</feature>
<evidence type="ECO:0000313" key="14">
    <source>
        <dbReference type="EMBL" id="GAO48538.1"/>
    </source>
</evidence>
<dbReference type="Pfam" id="PF01467">
    <property type="entry name" value="CTP_transf_like"/>
    <property type="match status" value="1"/>
</dbReference>
<keyword evidence="3" id="KW-0597">Phosphoprotein</keyword>
<evidence type="ECO:0000256" key="10">
    <source>
        <dbReference type="ARBA" id="ARBA00076205"/>
    </source>
</evidence>
<feature type="region of interest" description="Disordered" evidence="12">
    <location>
        <begin position="32"/>
        <end position="161"/>
    </location>
</feature>
<reference evidence="14 15" key="1">
    <citation type="journal article" date="2011" name="J. Gen. Appl. Microbiol.">
        <title>Draft genome sequencing of the enigmatic yeast Saitoella complicata.</title>
        <authorList>
            <person name="Nishida H."/>
            <person name="Hamamoto M."/>
            <person name="Sugiyama J."/>
        </authorList>
    </citation>
    <scope>NUCLEOTIDE SEQUENCE [LARGE SCALE GENOMIC DNA]</scope>
    <source>
        <strain evidence="14 15">NRRL Y-17804</strain>
    </source>
</reference>
<evidence type="ECO:0000256" key="7">
    <source>
        <dbReference type="ARBA" id="ARBA00023209"/>
    </source>
</evidence>
<feature type="domain" description="Cytidyltransferase-like" evidence="13">
    <location>
        <begin position="167"/>
        <end position="295"/>
    </location>
</feature>
<protein>
    <recommendedName>
        <fullName evidence="9">choline-phosphate cytidylyltransferase</fullName>
        <ecNumber evidence="9">2.7.7.15</ecNumber>
    </recommendedName>
    <alternativeName>
        <fullName evidence="10">CTP:phosphocholine cytidylyltransferase</fullName>
    </alternativeName>
    <alternativeName>
        <fullName evidence="11">Phosphorylcholine transferase</fullName>
    </alternativeName>
</protein>
<proteinExistence type="inferred from homology"/>
<sequence length="456" mass="50710">MTDRIRGTAAYDDHPRSPRLREFRKVELTVSTTNKVRNPFATAINAMSSPPSSSTSDNKRKRLDPLGPVVEQPSSRDPSSESTDAPTDSEVSATGDERAPHKKIRLADTGYDADASEAAGEGEGEGASLKHKDKGLKINTGDVKELPPKAPQYPMNPPPEGRPVRVYADGVFDMFHMGHMRQLEQAKKALPNVTLIVGVCNDEDVHLYKGRTVMSYAERLETIRHCKWVDEVVDDAPWIITPEYMEKHQIDYVAHDDIPYVSAGQEDVYLPIKKLGKFLTTQRTEGISTSDLITRIVRDYDQYVLRNLSRGIDRRELNVSLFKKNELELKKNISELREVIRNNWQSTSQDVRALFSTPQVGERGESIPGTPRTEFANGFAAGLFGGVKHWMNKRTNSVGSQSNAGSPPHSPERERSEGEGSLSTTIFDAATSPVFRAVKSAASSKEAREEPMETLM</sequence>
<comment type="caution">
    <text evidence="14">The sequence shown here is derived from an EMBL/GenBank/DDBJ whole genome shotgun (WGS) entry which is preliminary data.</text>
</comment>
<evidence type="ECO:0000256" key="12">
    <source>
        <dbReference type="SAM" id="MobiDB-lite"/>
    </source>
</evidence>
<dbReference type="InterPro" id="IPR014729">
    <property type="entry name" value="Rossmann-like_a/b/a_fold"/>
</dbReference>
<comment type="similarity">
    <text evidence="1">Belongs to the cytidylyltransferase family.</text>
</comment>
<dbReference type="InterPro" id="IPR045049">
    <property type="entry name" value="Pcy1-like"/>
</dbReference>
<evidence type="ECO:0000256" key="3">
    <source>
        <dbReference type="ARBA" id="ARBA00022553"/>
    </source>
</evidence>
<dbReference type="PANTHER" id="PTHR10739:SF13">
    <property type="entry name" value="CHOLINE-PHOSPHATE CYTIDYLYLTRANSFERASE"/>
    <property type="match status" value="1"/>
</dbReference>
<dbReference type="NCBIfam" id="TIGR00125">
    <property type="entry name" value="cyt_tran_rel"/>
    <property type="match status" value="1"/>
</dbReference>
<dbReference type="CDD" id="cd02174">
    <property type="entry name" value="CCT"/>
    <property type="match status" value="1"/>
</dbReference>
<keyword evidence="6" id="KW-0443">Lipid metabolism</keyword>
<evidence type="ECO:0000256" key="8">
    <source>
        <dbReference type="ARBA" id="ARBA00023264"/>
    </source>
</evidence>
<dbReference type="STRING" id="698492.A0A0E9NFE5"/>
<keyword evidence="5" id="KW-0548">Nucleotidyltransferase</keyword>
<dbReference type="InterPro" id="IPR004821">
    <property type="entry name" value="Cyt_trans-like"/>
</dbReference>
<evidence type="ECO:0000256" key="2">
    <source>
        <dbReference type="ARBA" id="ARBA00022516"/>
    </source>
</evidence>
<evidence type="ECO:0000256" key="5">
    <source>
        <dbReference type="ARBA" id="ARBA00022695"/>
    </source>
</evidence>
<evidence type="ECO:0000256" key="4">
    <source>
        <dbReference type="ARBA" id="ARBA00022679"/>
    </source>
</evidence>
<dbReference type="AlphaFoldDB" id="A0A0E9NFE5"/>
<keyword evidence="4" id="KW-0808">Transferase</keyword>
<accession>A0A0E9NFE5</accession>
<dbReference type="SUPFAM" id="SSF52374">
    <property type="entry name" value="Nucleotidylyl transferase"/>
    <property type="match status" value="1"/>
</dbReference>
<dbReference type="GO" id="GO:0005635">
    <property type="term" value="C:nuclear envelope"/>
    <property type="evidence" value="ECO:0007669"/>
    <property type="project" value="TreeGrafter"/>
</dbReference>
<name>A0A0E9NFE5_SAICN</name>
<evidence type="ECO:0000256" key="9">
    <source>
        <dbReference type="ARBA" id="ARBA00026101"/>
    </source>
</evidence>
<evidence type="ECO:0000313" key="15">
    <source>
        <dbReference type="Proteomes" id="UP000033140"/>
    </source>
</evidence>
<keyword evidence="7" id="KW-0594">Phospholipid biosynthesis</keyword>
<dbReference type="Proteomes" id="UP000033140">
    <property type="component" value="Unassembled WGS sequence"/>
</dbReference>
<feature type="compositionally biased region" description="Polar residues" evidence="12">
    <location>
        <begin position="72"/>
        <end position="92"/>
    </location>
</feature>
<evidence type="ECO:0000256" key="6">
    <source>
        <dbReference type="ARBA" id="ARBA00023098"/>
    </source>
</evidence>
<dbReference type="GO" id="GO:0004105">
    <property type="term" value="F:choline-phosphate cytidylyltransferase activity"/>
    <property type="evidence" value="ECO:0007669"/>
    <property type="project" value="UniProtKB-EC"/>
</dbReference>
<dbReference type="EC" id="2.7.7.15" evidence="9"/>
<dbReference type="Gene3D" id="3.40.50.620">
    <property type="entry name" value="HUPs"/>
    <property type="match status" value="1"/>
</dbReference>
<evidence type="ECO:0000256" key="1">
    <source>
        <dbReference type="ARBA" id="ARBA00010101"/>
    </source>
</evidence>
<keyword evidence="8" id="KW-1208">Phospholipid metabolism</keyword>
<dbReference type="FunFam" id="3.40.50.620:FF:000147">
    <property type="entry name" value="Cholinephosphate cytidylyltransferase"/>
    <property type="match status" value="1"/>
</dbReference>
<evidence type="ECO:0000256" key="11">
    <source>
        <dbReference type="ARBA" id="ARBA00080967"/>
    </source>
</evidence>
<dbReference type="PANTHER" id="PTHR10739">
    <property type="entry name" value="CYTIDYLYLTRANSFERASE"/>
    <property type="match status" value="1"/>
</dbReference>
<dbReference type="EMBL" id="BACD03000015">
    <property type="protein sequence ID" value="GAO48538.1"/>
    <property type="molecule type" value="Genomic_DNA"/>
</dbReference>
<keyword evidence="15" id="KW-1185">Reference proteome</keyword>
<evidence type="ECO:0000259" key="13">
    <source>
        <dbReference type="Pfam" id="PF01467"/>
    </source>
</evidence>